<dbReference type="Gene3D" id="1.10.10.10">
    <property type="entry name" value="Winged helix-like DNA-binding domain superfamily/Winged helix DNA-binding domain"/>
    <property type="match status" value="1"/>
</dbReference>
<dbReference type="SUPFAM" id="SSF88659">
    <property type="entry name" value="Sigma3 and sigma4 domains of RNA polymerase sigma factors"/>
    <property type="match status" value="1"/>
</dbReference>
<dbReference type="InterPro" id="IPR039425">
    <property type="entry name" value="RNA_pol_sigma-70-like"/>
</dbReference>
<comment type="similarity">
    <text evidence="1">Belongs to the sigma-70 factor family. ECF subfamily.</text>
</comment>
<dbReference type="Gene3D" id="1.10.1740.10">
    <property type="match status" value="1"/>
</dbReference>
<dbReference type="GO" id="GO:0006352">
    <property type="term" value="P:DNA-templated transcription initiation"/>
    <property type="evidence" value="ECO:0007669"/>
    <property type="project" value="InterPro"/>
</dbReference>
<dbReference type="RefSeq" id="WP_252855025.1">
    <property type="nucleotide sequence ID" value="NZ_JAMXLR010000078.1"/>
</dbReference>
<evidence type="ECO:0000256" key="1">
    <source>
        <dbReference type="ARBA" id="ARBA00010641"/>
    </source>
</evidence>
<dbReference type="CDD" id="cd06171">
    <property type="entry name" value="Sigma70_r4"/>
    <property type="match status" value="1"/>
</dbReference>
<dbReference type="InterPro" id="IPR014284">
    <property type="entry name" value="RNA_pol_sigma-70_dom"/>
</dbReference>
<keyword evidence="3" id="KW-0731">Sigma factor</keyword>
<dbReference type="InterPro" id="IPR013325">
    <property type="entry name" value="RNA_pol_sigma_r2"/>
</dbReference>
<organism evidence="7 8">
    <name type="scientific">Aeoliella straminimaris</name>
    <dbReference type="NCBI Taxonomy" id="2954799"/>
    <lineage>
        <taxon>Bacteria</taxon>
        <taxon>Pseudomonadati</taxon>
        <taxon>Planctomycetota</taxon>
        <taxon>Planctomycetia</taxon>
        <taxon>Pirellulales</taxon>
        <taxon>Lacipirellulaceae</taxon>
        <taxon>Aeoliella</taxon>
    </lineage>
</organism>
<dbReference type="PANTHER" id="PTHR43133">
    <property type="entry name" value="RNA POLYMERASE ECF-TYPE SIGMA FACTO"/>
    <property type="match status" value="1"/>
</dbReference>
<reference evidence="7" key="1">
    <citation type="submission" date="2022-06" db="EMBL/GenBank/DDBJ databases">
        <title>Aeoliella straminimaris, a novel planctomycete from sediments.</title>
        <authorList>
            <person name="Vitorino I.R."/>
            <person name="Lage O.M."/>
        </authorList>
    </citation>
    <scope>NUCLEOTIDE SEQUENCE</scope>
    <source>
        <strain evidence="7">ICT_H6.2</strain>
    </source>
</reference>
<dbReference type="Pfam" id="PF08281">
    <property type="entry name" value="Sigma70_r4_2"/>
    <property type="match status" value="1"/>
</dbReference>
<dbReference type="Pfam" id="PF04542">
    <property type="entry name" value="Sigma70_r2"/>
    <property type="match status" value="1"/>
</dbReference>
<protein>
    <submittedName>
        <fullName evidence="7">Sigma-70 family RNA polymerase sigma factor</fullName>
    </submittedName>
</protein>
<evidence type="ECO:0000256" key="3">
    <source>
        <dbReference type="ARBA" id="ARBA00023082"/>
    </source>
</evidence>
<dbReference type="NCBIfam" id="TIGR02937">
    <property type="entry name" value="sigma70-ECF"/>
    <property type="match status" value="1"/>
</dbReference>
<keyword evidence="2" id="KW-0805">Transcription regulation</keyword>
<feature type="domain" description="RNA polymerase sigma-70 region 2" evidence="5">
    <location>
        <begin position="35"/>
        <end position="104"/>
    </location>
</feature>
<evidence type="ECO:0000259" key="6">
    <source>
        <dbReference type="Pfam" id="PF08281"/>
    </source>
</evidence>
<name>A0A9X2FDD8_9BACT</name>
<comment type="caution">
    <text evidence="7">The sequence shown here is derived from an EMBL/GenBank/DDBJ whole genome shotgun (WGS) entry which is preliminary data.</text>
</comment>
<evidence type="ECO:0000259" key="5">
    <source>
        <dbReference type="Pfam" id="PF04542"/>
    </source>
</evidence>
<dbReference type="Proteomes" id="UP001155241">
    <property type="component" value="Unassembled WGS sequence"/>
</dbReference>
<evidence type="ECO:0000313" key="8">
    <source>
        <dbReference type="Proteomes" id="UP001155241"/>
    </source>
</evidence>
<dbReference type="GO" id="GO:0003677">
    <property type="term" value="F:DNA binding"/>
    <property type="evidence" value="ECO:0007669"/>
    <property type="project" value="InterPro"/>
</dbReference>
<dbReference type="InterPro" id="IPR036388">
    <property type="entry name" value="WH-like_DNA-bd_sf"/>
</dbReference>
<dbReference type="InterPro" id="IPR007627">
    <property type="entry name" value="RNA_pol_sigma70_r2"/>
</dbReference>
<dbReference type="EMBL" id="JAMXLR010000078">
    <property type="protein sequence ID" value="MCO6046910.1"/>
    <property type="molecule type" value="Genomic_DNA"/>
</dbReference>
<dbReference type="SUPFAM" id="SSF88946">
    <property type="entry name" value="Sigma2 domain of RNA polymerase sigma factors"/>
    <property type="match status" value="1"/>
</dbReference>
<evidence type="ECO:0000313" key="7">
    <source>
        <dbReference type="EMBL" id="MCO6046910.1"/>
    </source>
</evidence>
<evidence type="ECO:0000256" key="4">
    <source>
        <dbReference type="ARBA" id="ARBA00023163"/>
    </source>
</evidence>
<dbReference type="PANTHER" id="PTHR43133:SF62">
    <property type="entry name" value="RNA POLYMERASE SIGMA FACTOR SIGZ"/>
    <property type="match status" value="1"/>
</dbReference>
<proteinExistence type="inferred from homology"/>
<keyword evidence="8" id="KW-1185">Reference proteome</keyword>
<gene>
    <name evidence="7" type="ORF">NG895_23670</name>
</gene>
<accession>A0A9X2FDD8</accession>
<dbReference type="GO" id="GO:0016987">
    <property type="term" value="F:sigma factor activity"/>
    <property type="evidence" value="ECO:0007669"/>
    <property type="project" value="UniProtKB-KW"/>
</dbReference>
<sequence>MNVPPPNLPSDDEPLGDEQLMVAIAQGDAAALEALYDRYSGTLYPICLRILKNASDAQGILLDVFWEIWQRGERFDPNRGTPRSYLVMLVRSRAIDLLRKEKRRAEHEQLTAIHGRAGLADGQAASQPAQQAIHTEDGELLHQALDSLSPPQRETLHLAYFDGLTHQQIAEKTKLPLGTVKSHIRLGLNKLRGILRRDPAGGPKQ</sequence>
<dbReference type="AlphaFoldDB" id="A0A9X2FDD8"/>
<feature type="domain" description="RNA polymerase sigma factor 70 region 4 type 2" evidence="6">
    <location>
        <begin position="139"/>
        <end position="191"/>
    </location>
</feature>
<evidence type="ECO:0000256" key="2">
    <source>
        <dbReference type="ARBA" id="ARBA00023015"/>
    </source>
</evidence>
<dbReference type="InterPro" id="IPR013249">
    <property type="entry name" value="RNA_pol_sigma70_r4_t2"/>
</dbReference>
<keyword evidence="4" id="KW-0804">Transcription</keyword>
<dbReference type="InterPro" id="IPR013324">
    <property type="entry name" value="RNA_pol_sigma_r3/r4-like"/>
</dbReference>